<comment type="caution">
    <text evidence="2">The sequence shown here is derived from an EMBL/GenBank/DDBJ whole genome shotgun (WGS) entry which is preliminary data.</text>
</comment>
<accession>A0A838Y966</accession>
<dbReference type="RefSeq" id="WP_181836182.1">
    <property type="nucleotide sequence ID" value="NZ_JACERN010000031.1"/>
</dbReference>
<dbReference type="Proteomes" id="UP000545606">
    <property type="component" value="Unassembled WGS sequence"/>
</dbReference>
<dbReference type="AlphaFoldDB" id="A0A838Y966"/>
<feature type="signal peptide" evidence="1">
    <location>
        <begin position="1"/>
        <end position="21"/>
    </location>
</feature>
<organism evidence="2 3">
    <name type="scientific">Aquitalea aquatica</name>
    <dbReference type="NCBI Taxonomy" id="3044273"/>
    <lineage>
        <taxon>Bacteria</taxon>
        <taxon>Pseudomonadati</taxon>
        <taxon>Pseudomonadota</taxon>
        <taxon>Betaproteobacteria</taxon>
        <taxon>Neisseriales</taxon>
        <taxon>Chromobacteriaceae</taxon>
        <taxon>Aquitalea</taxon>
    </lineage>
</organism>
<proteinExistence type="predicted"/>
<sequence>MPTTKHTLCLGAVLGSLLLLTGCSGSSSPSSSEAKQAIQKSLGDCSIATISSFDKVNGIADGDNRYTLQVKYALEFAPLPENAKLLDDMNSRLASQTDWMPWQRDDYVIKVRAAIMANLHRTCPNMPRNVYGDYAQANIASYASTIHIDYTYNNMRMVRSDNGWIGL</sequence>
<evidence type="ECO:0000313" key="2">
    <source>
        <dbReference type="EMBL" id="MBA4709099.1"/>
    </source>
</evidence>
<evidence type="ECO:0008006" key="4">
    <source>
        <dbReference type="Google" id="ProtNLM"/>
    </source>
</evidence>
<evidence type="ECO:0000313" key="3">
    <source>
        <dbReference type="Proteomes" id="UP000545606"/>
    </source>
</evidence>
<keyword evidence="3" id="KW-1185">Reference proteome</keyword>
<dbReference type="EMBL" id="JACERN010000031">
    <property type="protein sequence ID" value="MBA4709099.1"/>
    <property type="molecule type" value="Genomic_DNA"/>
</dbReference>
<feature type="chain" id="PRO_5032622808" description="Lipoprotein" evidence="1">
    <location>
        <begin position="22"/>
        <end position="167"/>
    </location>
</feature>
<gene>
    <name evidence="2" type="ORF">H2Z84_12010</name>
</gene>
<keyword evidence="1" id="KW-0732">Signal</keyword>
<dbReference type="PROSITE" id="PS51257">
    <property type="entry name" value="PROKAR_LIPOPROTEIN"/>
    <property type="match status" value="1"/>
</dbReference>
<reference evidence="2 3" key="1">
    <citation type="submission" date="2020-07" db="EMBL/GenBank/DDBJ databases">
        <title>Draft genome sequence of violacein-producing bacteria and related species.</title>
        <authorList>
            <person name="Wilson H.S."/>
            <person name="De Leon M.E."/>
        </authorList>
    </citation>
    <scope>NUCLEOTIDE SEQUENCE [LARGE SCALE GENOMIC DNA]</scope>
    <source>
        <strain evidence="2 3">HSC-21Su07</strain>
    </source>
</reference>
<evidence type="ECO:0000256" key="1">
    <source>
        <dbReference type="SAM" id="SignalP"/>
    </source>
</evidence>
<name>A0A838Y966_9NEIS</name>
<protein>
    <recommendedName>
        <fullName evidence="4">Lipoprotein</fullName>
    </recommendedName>
</protein>